<feature type="transmembrane region" description="Helical" evidence="2">
    <location>
        <begin position="39"/>
        <end position="60"/>
    </location>
</feature>
<dbReference type="InterPro" id="IPR036259">
    <property type="entry name" value="MFS_trans_sf"/>
</dbReference>
<feature type="transmembrane region" description="Helical" evidence="2">
    <location>
        <begin position="191"/>
        <end position="209"/>
    </location>
</feature>
<name>L8JDX6_9GAMM</name>
<dbReference type="AlphaFoldDB" id="L8JDX6"/>
<dbReference type="Proteomes" id="UP000011134">
    <property type="component" value="Unassembled WGS sequence"/>
</dbReference>
<feature type="transmembrane region" description="Helical" evidence="2">
    <location>
        <begin position="434"/>
        <end position="455"/>
    </location>
</feature>
<evidence type="ECO:0000313" key="4">
    <source>
        <dbReference type="Proteomes" id="UP000011134"/>
    </source>
</evidence>
<evidence type="ECO:0008006" key="5">
    <source>
        <dbReference type="Google" id="ProtNLM"/>
    </source>
</evidence>
<evidence type="ECO:0000256" key="1">
    <source>
        <dbReference type="ARBA" id="ARBA00009617"/>
    </source>
</evidence>
<dbReference type="PANTHER" id="PTHR11328:SF28">
    <property type="entry name" value="MAJOR FACILITATOR SUPERFAMILY DOMAIN-CONTAINING PROTEIN 12"/>
    <property type="match status" value="1"/>
</dbReference>
<protein>
    <recommendedName>
        <fullName evidence="5">Sugar transporter</fullName>
    </recommendedName>
</protein>
<dbReference type="GO" id="GO:0008643">
    <property type="term" value="P:carbohydrate transport"/>
    <property type="evidence" value="ECO:0007669"/>
    <property type="project" value="InterPro"/>
</dbReference>
<evidence type="ECO:0000256" key="2">
    <source>
        <dbReference type="SAM" id="Phobius"/>
    </source>
</evidence>
<feature type="transmembrane region" description="Helical" evidence="2">
    <location>
        <begin position="281"/>
        <end position="298"/>
    </location>
</feature>
<dbReference type="EMBL" id="AMZO01000006">
    <property type="protein sequence ID" value="ELR66468.1"/>
    <property type="molecule type" value="Genomic_DNA"/>
</dbReference>
<dbReference type="GO" id="GO:0005886">
    <property type="term" value="C:plasma membrane"/>
    <property type="evidence" value="ECO:0007669"/>
    <property type="project" value="TreeGrafter"/>
</dbReference>
<feature type="transmembrane region" description="Helical" evidence="2">
    <location>
        <begin position="244"/>
        <end position="261"/>
    </location>
</feature>
<gene>
    <name evidence="3" type="ORF">C942_04166</name>
</gene>
<feature type="transmembrane region" description="Helical" evidence="2">
    <location>
        <begin position="310"/>
        <end position="329"/>
    </location>
</feature>
<dbReference type="Pfam" id="PF13347">
    <property type="entry name" value="MFS_2"/>
    <property type="match status" value="1"/>
</dbReference>
<dbReference type="PANTHER" id="PTHR11328">
    <property type="entry name" value="MAJOR FACILITATOR SUPERFAMILY DOMAIN-CONTAINING PROTEIN"/>
    <property type="match status" value="1"/>
</dbReference>
<dbReference type="SUPFAM" id="SSF103473">
    <property type="entry name" value="MFS general substrate transporter"/>
    <property type="match status" value="1"/>
</dbReference>
<accession>L8JDX6</accession>
<keyword evidence="2" id="KW-0472">Membrane</keyword>
<feature type="transmembrane region" description="Helical" evidence="2">
    <location>
        <begin position="81"/>
        <end position="98"/>
    </location>
</feature>
<evidence type="ECO:0000313" key="3">
    <source>
        <dbReference type="EMBL" id="ELR66468.1"/>
    </source>
</evidence>
<keyword evidence="2" id="KW-0812">Transmembrane</keyword>
<sequence length="485" mass="53342">MSVDRVAVSTKLAYGVGQAAEAIKNNTFELFLFFYYNQVLGLSGTLAGLAMFIALCVDGITDPIIGSLSDGWQSRWGRRHPLMYLSAIPLALSFFFLFAPPDELEQAELFVWLTLFAVLVRFFMTLYQVPHLALGAELSDDYEERTSLVGYRTAFGLIGGAALVIIGFSVFFKATPDFPSGQLNPDVYPDFALFFALLMWGSIWWSAVGTHKTIPFLPKPAPGLPPFRVVRVIKELQSVLSNRAFLILFLSMLVFFMMRGVQATLGLHATTFFWALNPQQIQMVTLAIVVGLLAGIPLSKPLSHHFDKKWIFIVGSFWSLLFHVAPIMLRLWDWLPENGDPALIIILVIASLFGGMGAVQSLIAAGSMIADISDEHELTTGQRQEGMFFGGMAFAGKAASGLGHSFAGIGIDLINFPTESVPGEVANDVLQHLAWIYGPGVGLIGLLAVTIFFRYPLTRAHIERVQIELRTRRDATISGLSPDLD</sequence>
<reference evidence="3 4" key="1">
    <citation type="submission" date="2012-12" db="EMBL/GenBank/DDBJ databases">
        <title>Genome Assembly of Photobacterium sp. AK15.</title>
        <authorList>
            <person name="Khatri I."/>
            <person name="Vaidya B."/>
            <person name="Srinivas T.N.R."/>
            <person name="Subramanian S."/>
            <person name="Pinnaka A."/>
        </authorList>
    </citation>
    <scope>NUCLEOTIDE SEQUENCE [LARGE SCALE GENOMIC DNA]</scope>
    <source>
        <strain evidence="3 4">AK15</strain>
    </source>
</reference>
<proteinExistence type="inferred from homology"/>
<comment type="caution">
    <text evidence="3">The sequence shown here is derived from an EMBL/GenBank/DDBJ whole genome shotgun (WGS) entry which is preliminary data.</text>
</comment>
<feature type="transmembrane region" description="Helical" evidence="2">
    <location>
        <begin position="341"/>
        <end position="365"/>
    </location>
</feature>
<feature type="transmembrane region" description="Helical" evidence="2">
    <location>
        <begin position="110"/>
        <end position="129"/>
    </location>
</feature>
<keyword evidence="2" id="KW-1133">Transmembrane helix</keyword>
<keyword evidence="4" id="KW-1185">Reference proteome</keyword>
<feature type="transmembrane region" description="Helical" evidence="2">
    <location>
        <begin position="386"/>
        <end position="414"/>
    </location>
</feature>
<dbReference type="OrthoDB" id="181905at2"/>
<dbReference type="InterPro" id="IPR039672">
    <property type="entry name" value="MFS_2"/>
</dbReference>
<comment type="similarity">
    <text evidence="1">Belongs to the sodium:galactoside symporter (TC 2.A.2) family.</text>
</comment>
<organism evidence="3 4">
    <name type="scientific">Photobacterium marinum</name>
    <dbReference type="NCBI Taxonomy" id="1056511"/>
    <lineage>
        <taxon>Bacteria</taxon>
        <taxon>Pseudomonadati</taxon>
        <taxon>Pseudomonadota</taxon>
        <taxon>Gammaproteobacteria</taxon>
        <taxon>Vibrionales</taxon>
        <taxon>Vibrionaceae</taxon>
        <taxon>Photobacterium</taxon>
    </lineage>
</organism>
<feature type="transmembrane region" description="Helical" evidence="2">
    <location>
        <begin position="149"/>
        <end position="171"/>
    </location>
</feature>
<dbReference type="Gene3D" id="1.20.1250.20">
    <property type="entry name" value="MFS general substrate transporter like domains"/>
    <property type="match status" value="2"/>
</dbReference>
<dbReference type="PATRIC" id="fig|1056511.3.peg.996"/>
<dbReference type="GO" id="GO:0015293">
    <property type="term" value="F:symporter activity"/>
    <property type="evidence" value="ECO:0007669"/>
    <property type="project" value="InterPro"/>
</dbReference>
<dbReference type="RefSeq" id="WP_007463116.1">
    <property type="nucleotide sequence ID" value="NZ_AMZO01000006.1"/>
</dbReference>